<evidence type="ECO:0000256" key="6">
    <source>
        <dbReference type="ARBA" id="ARBA00022989"/>
    </source>
</evidence>
<dbReference type="EMBL" id="BARS01039669">
    <property type="protein sequence ID" value="GAG21576.1"/>
    <property type="molecule type" value="Genomic_DNA"/>
</dbReference>
<organism evidence="10">
    <name type="scientific">marine sediment metagenome</name>
    <dbReference type="NCBI Taxonomy" id="412755"/>
    <lineage>
        <taxon>unclassified sequences</taxon>
        <taxon>metagenomes</taxon>
        <taxon>ecological metagenomes</taxon>
    </lineage>
</organism>
<dbReference type="AlphaFoldDB" id="X0X9F6"/>
<evidence type="ECO:0000256" key="2">
    <source>
        <dbReference type="ARBA" id="ARBA00022448"/>
    </source>
</evidence>
<feature type="transmembrane region" description="Helical" evidence="8">
    <location>
        <begin position="173"/>
        <end position="194"/>
    </location>
</feature>
<dbReference type="InterPro" id="IPR000515">
    <property type="entry name" value="MetI-like"/>
</dbReference>
<keyword evidence="3" id="KW-1003">Cell membrane</keyword>
<evidence type="ECO:0000259" key="9">
    <source>
        <dbReference type="PROSITE" id="PS50928"/>
    </source>
</evidence>
<evidence type="ECO:0000256" key="3">
    <source>
        <dbReference type="ARBA" id="ARBA00022475"/>
    </source>
</evidence>
<dbReference type="Gene3D" id="1.10.3720.10">
    <property type="entry name" value="MetI-like"/>
    <property type="match status" value="1"/>
</dbReference>
<evidence type="ECO:0000256" key="8">
    <source>
        <dbReference type="SAM" id="Phobius"/>
    </source>
</evidence>
<keyword evidence="6 8" id="KW-1133">Transmembrane helix</keyword>
<feature type="transmembrane region" description="Helical" evidence="8">
    <location>
        <begin position="92"/>
        <end position="111"/>
    </location>
</feature>
<evidence type="ECO:0000256" key="7">
    <source>
        <dbReference type="ARBA" id="ARBA00023136"/>
    </source>
</evidence>
<feature type="domain" description="ABC transmembrane type-1" evidence="9">
    <location>
        <begin position="54"/>
        <end position="252"/>
    </location>
</feature>
<reference evidence="10" key="1">
    <citation type="journal article" date="2014" name="Front. Microbiol.">
        <title>High frequency of phylogenetically diverse reductive dehalogenase-homologous genes in deep subseafloor sedimentary metagenomes.</title>
        <authorList>
            <person name="Kawai M."/>
            <person name="Futagami T."/>
            <person name="Toyoda A."/>
            <person name="Takaki Y."/>
            <person name="Nishi S."/>
            <person name="Hori S."/>
            <person name="Arai W."/>
            <person name="Tsubouchi T."/>
            <person name="Morono Y."/>
            <person name="Uchiyama I."/>
            <person name="Ito T."/>
            <person name="Fujiyama A."/>
            <person name="Inagaki F."/>
            <person name="Takami H."/>
        </authorList>
    </citation>
    <scope>NUCLEOTIDE SEQUENCE</scope>
    <source>
        <strain evidence="10">Expedition CK06-06</strain>
    </source>
</reference>
<evidence type="ECO:0000256" key="4">
    <source>
        <dbReference type="ARBA" id="ARBA00022519"/>
    </source>
</evidence>
<protein>
    <recommendedName>
        <fullName evidence="9">ABC transmembrane type-1 domain-containing protein</fullName>
    </recommendedName>
</protein>
<dbReference type="InterPro" id="IPR035906">
    <property type="entry name" value="MetI-like_sf"/>
</dbReference>
<keyword evidence="2" id="KW-0813">Transport</keyword>
<comment type="subcellular location">
    <subcellularLocation>
        <location evidence="1">Cell inner membrane</location>
        <topology evidence="1">Multi-pass membrane protein</topology>
    </subcellularLocation>
</comment>
<dbReference type="PANTHER" id="PTHR43357:SF4">
    <property type="entry name" value="INNER MEMBRANE ABC TRANSPORTER PERMEASE PROTEIN YDCV"/>
    <property type="match status" value="1"/>
</dbReference>
<comment type="caution">
    <text evidence="10">The sequence shown here is derived from an EMBL/GenBank/DDBJ whole genome shotgun (WGS) entry which is preliminary data.</text>
</comment>
<dbReference type="GO" id="GO:0005886">
    <property type="term" value="C:plasma membrane"/>
    <property type="evidence" value="ECO:0007669"/>
    <property type="project" value="UniProtKB-SubCell"/>
</dbReference>
<keyword evidence="7 8" id="KW-0472">Membrane</keyword>
<feature type="transmembrane region" description="Helical" evidence="8">
    <location>
        <begin position="54"/>
        <end position="80"/>
    </location>
</feature>
<dbReference type="PROSITE" id="PS50928">
    <property type="entry name" value="ABC_TM1"/>
    <property type="match status" value="1"/>
</dbReference>
<proteinExistence type="predicted"/>
<dbReference type="SUPFAM" id="SSF161098">
    <property type="entry name" value="MetI-like"/>
    <property type="match status" value="1"/>
</dbReference>
<sequence>ILLVPLLFFALIPQISVIILSFTESWSTNAILPDVWTLDNYSILWAYPDVTQSIQYTLIYGLIATAIIVVLGTSAAYIIARRDIPGKTLLDLLVTSPIALPGIVIATGYFLMYYNTWIFPPEGPWFLITMSYAVRKFPFTVRAAYAGLQSTPVVLEEASQNLGADKNQTFMKITMPLIGVSVLAGSLLSFVYSVSEVSTSLILGSVGRQQAPMTFWTREILEATGDYGGPYNAATLGVLMMAMQMTVITITNKI</sequence>
<evidence type="ECO:0000256" key="1">
    <source>
        <dbReference type="ARBA" id="ARBA00004429"/>
    </source>
</evidence>
<keyword evidence="5 8" id="KW-0812">Transmembrane</keyword>
<gene>
    <name evidence="10" type="ORF">S01H1_60559</name>
</gene>
<dbReference type="GO" id="GO:0055085">
    <property type="term" value="P:transmembrane transport"/>
    <property type="evidence" value="ECO:0007669"/>
    <property type="project" value="InterPro"/>
</dbReference>
<dbReference type="Pfam" id="PF00528">
    <property type="entry name" value="BPD_transp_1"/>
    <property type="match status" value="1"/>
</dbReference>
<accession>X0X9F6</accession>
<name>X0X9F6_9ZZZZ</name>
<feature type="non-terminal residue" evidence="10">
    <location>
        <position position="1"/>
    </location>
</feature>
<evidence type="ECO:0000313" key="10">
    <source>
        <dbReference type="EMBL" id="GAG21576.1"/>
    </source>
</evidence>
<keyword evidence="4" id="KW-0997">Cell inner membrane</keyword>
<dbReference type="PANTHER" id="PTHR43357">
    <property type="entry name" value="INNER MEMBRANE ABC TRANSPORTER PERMEASE PROTEIN YDCV"/>
    <property type="match status" value="1"/>
</dbReference>
<feature type="non-terminal residue" evidence="10">
    <location>
        <position position="254"/>
    </location>
</feature>
<evidence type="ECO:0000256" key="5">
    <source>
        <dbReference type="ARBA" id="ARBA00022692"/>
    </source>
</evidence>
<dbReference type="CDD" id="cd06261">
    <property type="entry name" value="TM_PBP2"/>
    <property type="match status" value="1"/>
</dbReference>